<dbReference type="EMBL" id="KV878689">
    <property type="protein sequence ID" value="OJJ68975.1"/>
    <property type="molecule type" value="Genomic_DNA"/>
</dbReference>
<name>A0A1L9UBC6_ASPBC</name>
<sequence>MILWRSRQAEPKDITGLIGKAEMEPRGEKEKEGIVCGHESHLQFSHAVNQLWNLPTWFTPQKHIHLSLSCWFKSSQHRPIGVIPPHRGVRGRSSLDDERARVLPFSGHDCYRSISPKPQKWIPQLSRTNARESRAETMICHGPMTDRSPDCV</sequence>
<evidence type="ECO:0000313" key="1">
    <source>
        <dbReference type="EMBL" id="OJJ68975.1"/>
    </source>
</evidence>
<proteinExistence type="predicted"/>
<protein>
    <submittedName>
        <fullName evidence="1">Uncharacterized protein</fullName>
    </submittedName>
</protein>
<dbReference type="AlphaFoldDB" id="A0A1L9UBC6"/>
<dbReference type="RefSeq" id="XP_067476224.1">
    <property type="nucleotide sequence ID" value="XM_067622595.1"/>
</dbReference>
<gene>
    <name evidence="1" type="ORF">ASPBRDRAFT_290255</name>
</gene>
<dbReference type="VEuPathDB" id="FungiDB:ASPBRDRAFT_290255"/>
<dbReference type="Proteomes" id="UP000184499">
    <property type="component" value="Unassembled WGS sequence"/>
</dbReference>
<dbReference type="GeneID" id="93575083"/>
<keyword evidence="2" id="KW-1185">Reference proteome</keyword>
<organism evidence="1 2">
    <name type="scientific">Aspergillus brasiliensis (strain CBS 101740 / IMI 381727 / IBT 21946)</name>
    <dbReference type="NCBI Taxonomy" id="767769"/>
    <lineage>
        <taxon>Eukaryota</taxon>
        <taxon>Fungi</taxon>
        <taxon>Dikarya</taxon>
        <taxon>Ascomycota</taxon>
        <taxon>Pezizomycotina</taxon>
        <taxon>Eurotiomycetes</taxon>
        <taxon>Eurotiomycetidae</taxon>
        <taxon>Eurotiales</taxon>
        <taxon>Aspergillaceae</taxon>
        <taxon>Aspergillus</taxon>
        <taxon>Aspergillus subgen. Circumdati</taxon>
    </lineage>
</organism>
<evidence type="ECO:0000313" key="2">
    <source>
        <dbReference type="Proteomes" id="UP000184499"/>
    </source>
</evidence>
<reference evidence="2" key="1">
    <citation type="journal article" date="2017" name="Genome Biol.">
        <title>Comparative genomics reveals high biological diversity and specific adaptations in the industrially and medically important fungal genus Aspergillus.</title>
        <authorList>
            <person name="de Vries R.P."/>
            <person name="Riley R."/>
            <person name="Wiebenga A."/>
            <person name="Aguilar-Osorio G."/>
            <person name="Amillis S."/>
            <person name="Uchima C.A."/>
            <person name="Anderluh G."/>
            <person name="Asadollahi M."/>
            <person name="Askin M."/>
            <person name="Barry K."/>
            <person name="Battaglia E."/>
            <person name="Bayram O."/>
            <person name="Benocci T."/>
            <person name="Braus-Stromeyer S.A."/>
            <person name="Caldana C."/>
            <person name="Canovas D."/>
            <person name="Cerqueira G.C."/>
            <person name="Chen F."/>
            <person name="Chen W."/>
            <person name="Choi C."/>
            <person name="Clum A."/>
            <person name="Dos Santos R.A."/>
            <person name="Damasio A.R."/>
            <person name="Diallinas G."/>
            <person name="Emri T."/>
            <person name="Fekete E."/>
            <person name="Flipphi M."/>
            <person name="Freyberg S."/>
            <person name="Gallo A."/>
            <person name="Gournas C."/>
            <person name="Habgood R."/>
            <person name="Hainaut M."/>
            <person name="Harispe M.L."/>
            <person name="Henrissat B."/>
            <person name="Hilden K.S."/>
            <person name="Hope R."/>
            <person name="Hossain A."/>
            <person name="Karabika E."/>
            <person name="Karaffa L."/>
            <person name="Karanyi Z."/>
            <person name="Krasevec N."/>
            <person name="Kuo A."/>
            <person name="Kusch H."/>
            <person name="LaButti K."/>
            <person name="Lagendijk E.L."/>
            <person name="Lapidus A."/>
            <person name="Levasseur A."/>
            <person name="Lindquist E."/>
            <person name="Lipzen A."/>
            <person name="Logrieco A.F."/>
            <person name="MacCabe A."/>
            <person name="Maekelae M.R."/>
            <person name="Malavazi I."/>
            <person name="Melin P."/>
            <person name="Meyer V."/>
            <person name="Mielnichuk N."/>
            <person name="Miskei M."/>
            <person name="Molnar A.P."/>
            <person name="Mule G."/>
            <person name="Ngan C.Y."/>
            <person name="Orejas M."/>
            <person name="Orosz E."/>
            <person name="Ouedraogo J.P."/>
            <person name="Overkamp K.M."/>
            <person name="Park H.-S."/>
            <person name="Perrone G."/>
            <person name="Piumi F."/>
            <person name="Punt P.J."/>
            <person name="Ram A.F."/>
            <person name="Ramon A."/>
            <person name="Rauscher S."/>
            <person name="Record E."/>
            <person name="Riano-Pachon D.M."/>
            <person name="Robert V."/>
            <person name="Roehrig J."/>
            <person name="Ruller R."/>
            <person name="Salamov A."/>
            <person name="Salih N.S."/>
            <person name="Samson R.A."/>
            <person name="Sandor E."/>
            <person name="Sanguinetti M."/>
            <person name="Schuetze T."/>
            <person name="Sepcic K."/>
            <person name="Shelest E."/>
            <person name="Sherlock G."/>
            <person name="Sophianopoulou V."/>
            <person name="Squina F.M."/>
            <person name="Sun H."/>
            <person name="Susca A."/>
            <person name="Todd R.B."/>
            <person name="Tsang A."/>
            <person name="Unkles S.E."/>
            <person name="van de Wiele N."/>
            <person name="van Rossen-Uffink D."/>
            <person name="Oliveira J.V."/>
            <person name="Vesth T.C."/>
            <person name="Visser J."/>
            <person name="Yu J.-H."/>
            <person name="Zhou M."/>
            <person name="Andersen M.R."/>
            <person name="Archer D.B."/>
            <person name="Baker S.E."/>
            <person name="Benoit I."/>
            <person name="Brakhage A.A."/>
            <person name="Braus G.H."/>
            <person name="Fischer R."/>
            <person name="Frisvad J.C."/>
            <person name="Goldman G.H."/>
            <person name="Houbraken J."/>
            <person name="Oakley B."/>
            <person name="Pocsi I."/>
            <person name="Scazzocchio C."/>
            <person name="Seiboth B."/>
            <person name="vanKuyk P.A."/>
            <person name="Wortman J."/>
            <person name="Dyer P.S."/>
            <person name="Grigoriev I.V."/>
        </authorList>
    </citation>
    <scope>NUCLEOTIDE SEQUENCE [LARGE SCALE GENOMIC DNA]</scope>
    <source>
        <strain evidence="2">CBS 101740 / IMI 381727 / IBT 21946</strain>
    </source>
</reference>
<accession>A0A1L9UBC6</accession>
<dbReference type="OrthoDB" id="10657500at2759"/>